<sequence>MTLHPLLVAGKVAHRAGFVFFGDGCRPTFASVRLLLDFYAAFSLSIESGISVGGVPKDTVYGLYRDGTELRAVYTSKPDVAKASKNRCNVIDPVIGLGNDLLYGGLGGPYSITTASALNGALVLRHELGHSIISVGEEYDGGYAYYGPNSSPNLTAPFKWSHWLNTTGDAPRHERAIMPLQAYPRTMLNHALLFQARFTFAGTYSRHLVRFSLSGLPLKDHLRVTLDDADIGWTPREDVVGVDRWHYDTHRPSRFNIWLGHDTDEKIAQLCSVEILEYGDEDEFDATLGIISDFPTFSLDKLTTYHSTNEQRLMRLTTQSEFRKPCLEGLWLSLLTRIDLIGALRFRRIEHSSHVIDELELVPLGKLRQNQRLLEGETYEITWRKGGMPFFPLVIQL</sequence>
<dbReference type="GO" id="GO:0008237">
    <property type="term" value="F:metallopeptidase activity"/>
    <property type="evidence" value="ECO:0007669"/>
    <property type="project" value="InterPro"/>
</dbReference>
<dbReference type="Pfam" id="PF09471">
    <property type="entry name" value="Peptidase_M64"/>
    <property type="match status" value="1"/>
</dbReference>
<dbReference type="EMBL" id="MU129134">
    <property type="protein sequence ID" value="KAF9505870.1"/>
    <property type="molecule type" value="Genomic_DNA"/>
</dbReference>
<protein>
    <submittedName>
        <fullName evidence="1">Uncharacterized protein</fullName>
    </submittedName>
</protein>
<organism evidence="1 2">
    <name type="scientific">Hydnum rufescens UP504</name>
    <dbReference type="NCBI Taxonomy" id="1448309"/>
    <lineage>
        <taxon>Eukaryota</taxon>
        <taxon>Fungi</taxon>
        <taxon>Dikarya</taxon>
        <taxon>Basidiomycota</taxon>
        <taxon>Agaricomycotina</taxon>
        <taxon>Agaricomycetes</taxon>
        <taxon>Cantharellales</taxon>
        <taxon>Hydnaceae</taxon>
        <taxon>Hydnum</taxon>
    </lineage>
</organism>
<comment type="caution">
    <text evidence="1">The sequence shown here is derived from an EMBL/GenBank/DDBJ whole genome shotgun (WGS) entry which is preliminary data.</text>
</comment>
<evidence type="ECO:0000313" key="2">
    <source>
        <dbReference type="Proteomes" id="UP000886523"/>
    </source>
</evidence>
<dbReference type="InterPro" id="IPR024079">
    <property type="entry name" value="MetalloPept_cat_dom_sf"/>
</dbReference>
<gene>
    <name evidence="1" type="ORF">BS47DRAFT_1374238</name>
</gene>
<dbReference type="Proteomes" id="UP000886523">
    <property type="component" value="Unassembled WGS sequence"/>
</dbReference>
<dbReference type="OrthoDB" id="2961863at2759"/>
<keyword evidence="2" id="KW-1185">Reference proteome</keyword>
<evidence type="ECO:0000313" key="1">
    <source>
        <dbReference type="EMBL" id="KAF9505870.1"/>
    </source>
</evidence>
<reference evidence="1" key="1">
    <citation type="journal article" date="2020" name="Nat. Commun.">
        <title>Large-scale genome sequencing of mycorrhizal fungi provides insights into the early evolution of symbiotic traits.</title>
        <authorList>
            <person name="Miyauchi S."/>
            <person name="Kiss E."/>
            <person name="Kuo A."/>
            <person name="Drula E."/>
            <person name="Kohler A."/>
            <person name="Sanchez-Garcia M."/>
            <person name="Morin E."/>
            <person name="Andreopoulos B."/>
            <person name="Barry K.W."/>
            <person name="Bonito G."/>
            <person name="Buee M."/>
            <person name="Carver A."/>
            <person name="Chen C."/>
            <person name="Cichocki N."/>
            <person name="Clum A."/>
            <person name="Culley D."/>
            <person name="Crous P.W."/>
            <person name="Fauchery L."/>
            <person name="Girlanda M."/>
            <person name="Hayes R.D."/>
            <person name="Keri Z."/>
            <person name="LaButti K."/>
            <person name="Lipzen A."/>
            <person name="Lombard V."/>
            <person name="Magnuson J."/>
            <person name="Maillard F."/>
            <person name="Murat C."/>
            <person name="Nolan M."/>
            <person name="Ohm R.A."/>
            <person name="Pangilinan J."/>
            <person name="Pereira M.F."/>
            <person name="Perotto S."/>
            <person name="Peter M."/>
            <person name="Pfister S."/>
            <person name="Riley R."/>
            <person name="Sitrit Y."/>
            <person name="Stielow J.B."/>
            <person name="Szollosi G."/>
            <person name="Zifcakova L."/>
            <person name="Stursova M."/>
            <person name="Spatafora J.W."/>
            <person name="Tedersoo L."/>
            <person name="Vaario L.M."/>
            <person name="Yamada A."/>
            <person name="Yan M."/>
            <person name="Wang P."/>
            <person name="Xu J."/>
            <person name="Bruns T."/>
            <person name="Baldrian P."/>
            <person name="Vilgalys R."/>
            <person name="Dunand C."/>
            <person name="Henrissat B."/>
            <person name="Grigoriev I.V."/>
            <person name="Hibbett D."/>
            <person name="Nagy L.G."/>
            <person name="Martin F.M."/>
        </authorList>
    </citation>
    <scope>NUCLEOTIDE SEQUENCE</scope>
    <source>
        <strain evidence="1">UP504</strain>
    </source>
</reference>
<dbReference type="Gene3D" id="3.40.390.10">
    <property type="entry name" value="Collagenase (Catalytic Domain)"/>
    <property type="match status" value="1"/>
</dbReference>
<name>A0A9P6DPR2_9AGAM</name>
<dbReference type="InterPro" id="IPR019026">
    <property type="entry name" value="Peptidase_M64_IgA"/>
</dbReference>
<accession>A0A9P6DPR2</accession>
<dbReference type="AlphaFoldDB" id="A0A9P6DPR2"/>
<proteinExistence type="predicted"/>